<evidence type="ECO:0000313" key="1">
    <source>
        <dbReference type="EMBL" id="KIK12375.1"/>
    </source>
</evidence>
<protein>
    <submittedName>
        <fullName evidence="1">Uncharacterized protein</fullName>
    </submittedName>
</protein>
<reference evidence="2" key="2">
    <citation type="submission" date="2015-01" db="EMBL/GenBank/DDBJ databases">
        <title>Evolutionary Origins and Diversification of the Mycorrhizal Mutualists.</title>
        <authorList>
            <consortium name="DOE Joint Genome Institute"/>
            <consortium name="Mycorrhizal Genomics Consortium"/>
            <person name="Kohler A."/>
            <person name="Kuo A."/>
            <person name="Nagy L.G."/>
            <person name="Floudas D."/>
            <person name="Copeland A."/>
            <person name="Barry K.W."/>
            <person name="Cichocki N."/>
            <person name="Veneault-Fourrey C."/>
            <person name="LaButti K."/>
            <person name="Lindquist E.A."/>
            <person name="Lipzen A."/>
            <person name="Lundell T."/>
            <person name="Morin E."/>
            <person name="Murat C."/>
            <person name="Riley R."/>
            <person name="Ohm R."/>
            <person name="Sun H."/>
            <person name="Tunlid A."/>
            <person name="Henrissat B."/>
            <person name="Grigoriev I.V."/>
            <person name="Hibbett D.S."/>
            <person name="Martin F."/>
        </authorList>
    </citation>
    <scope>NUCLEOTIDE SEQUENCE [LARGE SCALE GENOMIC DNA]</scope>
    <source>
        <strain evidence="2">441</strain>
    </source>
</reference>
<dbReference type="Proteomes" id="UP000054018">
    <property type="component" value="Unassembled WGS sequence"/>
</dbReference>
<gene>
    <name evidence="1" type="ORF">PISMIDRAFT_453008</name>
</gene>
<organism evidence="1 2">
    <name type="scientific">Pisolithus microcarpus 441</name>
    <dbReference type="NCBI Taxonomy" id="765257"/>
    <lineage>
        <taxon>Eukaryota</taxon>
        <taxon>Fungi</taxon>
        <taxon>Dikarya</taxon>
        <taxon>Basidiomycota</taxon>
        <taxon>Agaricomycotina</taxon>
        <taxon>Agaricomycetes</taxon>
        <taxon>Agaricomycetidae</taxon>
        <taxon>Boletales</taxon>
        <taxon>Sclerodermatineae</taxon>
        <taxon>Pisolithaceae</taxon>
        <taxon>Pisolithus</taxon>
    </lineage>
</organism>
<proteinExistence type="predicted"/>
<accession>A0A0C9XJ84</accession>
<dbReference type="HOGENOM" id="CLU_1797228_0_0_1"/>
<evidence type="ECO:0000313" key="2">
    <source>
        <dbReference type="Proteomes" id="UP000054018"/>
    </source>
</evidence>
<dbReference type="EMBL" id="KN834088">
    <property type="protein sequence ID" value="KIK12375.1"/>
    <property type="molecule type" value="Genomic_DNA"/>
</dbReference>
<reference evidence="1 2" key="1">
    <citation type="submission" date="2014-04" db="EMBL/GenBank/DDBJ databases">
        <authorList>
            <consortium name="DOE Joint Genome Institute"/>
            <person name="Kuo A."/>
            <person name="Kohler A."/>
            <person name="Costa M.D."/>
            <person name="Nagy L.G."/>
            <person name="Floudas D."/>
            <person name="Copeland A."/>
            <person name="Barry K.W."/>
            <person name="Cichocki N."/>
            <person name="Veneault-Fourrey C."/>
            <person name="LaButti K."/>
            <person name="Lindquist E.A."/>
            <person name="Lipzen A."/>
            <person name="Lundell T."/>
            <person name="Morin E."/>
            <person name="Murat C."/>
            <person name="Sun H."/>
            <person name="Tunlid A."/>
            <person name="Henrissat B."/>
            <person name="Grigoriev I.V."/>
            <person name="Hibbett D.S."/>
            <person name="Martin F."/>
            <person name="Nordberg H.P."/>
            <person name="Cantor M.N."/>
            <person name="Hua S.X."/>
        </authorList>
    </citation>
    <scope>NUCLEOTIDE SEQUENCE [LARGE SCALE GENOMIC DNA]</scope>
    <source>
        <strain evidence="1 2">441</strain>
    </source>
</reference>
<name>A0A0C9XJ84_9AGAM</name>
<dbReference type="AlphaFoldDB" id="A0A0C9XJ84"/>
<keyword evidence="2" id="KW-1185">Reference proteome</keyword>
<sequence>MRQLVYMFFPVPNTSRFRTTIVGTGTRCAGVVWFKVSPTYCRTLPSHGCYHSSSTRGFPCGPATTMAESSTATSSGVSQQFARMYMSTELVVTEIVADIHRDTCEKEKGELAVRILNSRAVSIRDCAADMVPSSGSATSLRASA</sequence>